<gene>
    <name evidence="2" type="ORF">CYCCA115_LOCUS6593</name>
</gene>
<evidence type="ECO:0000256" key="1">
    <source>
        <dbReference type="SAM" id="MobiDB-lite"/>
    </source>
</evidence>
<keyword evidence="3" id="KW-1185">Reference proteome</keyword>
<dbReference type="EMBL" id="CAKOGP040000791">
    <property type="protein sequence ID" value="CAJ1939444.1"/>
    <property type="molecule type" value="Genomic_DNA"/>
</dbReference>
<dbReference type="AlphaFoldDB" id="A0AAD2FGU0"/>
<feature type="compositionally biased region" description="Low complexity" evidence="1">
    <location>
        <begin position="44"/>
        <end position="99"/>
    </location>
</feature>
<reference evidence="2" key="1">
    <citation type="submission" date="2023-08" db="EMBL/GenBank/DDBJ databases">
        <authorList>
            <person name="Audoor S."/>
            <person name="Bilcke G."/>
        </authorList>
    </citation>
    <scope>NUCLEOTIDE SEQUENCE</scope>
</reference>
<sequence length="149" mass="15542">MGAEDSKDLDYILPNRKSFDACSLFTDEQLFHSGSTKNYCNTEDNVNGDSNNDDINNGSGSFIGNNNSDNANDSSNNEDINSSGSEHNNSNGNGNSSIGNKHDNGSGNFDGNHSSDNDNNKGSGGPMGTSRLLAVCGPVSIALLLTSLS</sequence>
<protein>
    <submittedName>
        <fullName evidence="2">Uncharacterized protein</fullName>
    </submittedName>
</protein>
<accession>A0AAD2FGU0</accession>
<evidence type="ECO:0000313" key="3">
    <source>
        <dbReference type="Proteomes" id="UP001295423"/>
    </source>
</evidence>
<comment type="caution">
    <text evidence="2">The sequence shown here is derived from an EMBL/GenBank/DDBJ whole genome shotgun (WGS) entry which is preliminary data.</text>
</comment>
<name>A0AAD2FGU0_9STRA</name>
<organism evidence="2 3">
    <name type="scientific">Cylindrotheca closterium</name>
    <dbReference type="NCBI Taxonomy" id="2856"/>
    <lineage>
        <taxon>Eukaryota</taxon>
        <taxon>Sar</taxon>
        <taxon>Stramenopiles</taxon>
        <taxon>Ochrophyta</taxon>
        <taxon>Bacillariophyta</taxon>
        <taxon>Bacillariophyceae</taxon>
        <taxon>Bacillariophycidae</taxon>
        <taxon>Bacillariales</taxon>
        <taxon>Bacillariaceae</taxon>
        <taxon>Cylindrotheca</taxon>
    </lineage>
</organism>
<evidence type="ECO:0000313" key="2">
    <source>
        <dbReference type="EMBL" id="CAJ1939444.1"/>
    </source>
</evidence>
<feature type="region of interest" description="Disordered" evidence="1">
    <location>
        <begin position="44"/>
        <end position="126"/>
    </location>
</feature>
<proteinExistence type="predicted"/>
<dbReference type="Proteomes" id="UP001295423">
    <property type="component" value="Unassembled WGS sequence"/>
</dbReference>